<sequence length="117" mass="13756">MFNENKESISYPGDKLNAIYFFFYCLFFSVILFYAMIWLITITINLTTSLNYHLRESYFVSSLSWLLVIIIGTMVVGVMGCCLWAFGDLFKLKLLKYYLNKFVPFKLVYAFARSIMP</sequence>
<feature type="transmembrane region" description="Helical" evidence="1">
    <location>
        <begin position="21"/>
        <end position="44"/>
    </location>
</feature>
<keyword evidence="1" id="KW-0812">Transmembrane</keyword>
<reference evidence="3" key="1">
    <citation type="submission" date="2017-09" db="EMBL/GenBank/DDBJ databases">
        <title>Depth-based differentiation of microbial function through sediment-hosted aquifers and enrichment of novel symbionts in the deep terrestrial subsurface.</title>
        <authorList>
            <person name="Probst A.J."/>
            <person name="Ladd B."/>
            <person name="Jarett J.K."/>
            <person name="Geller-Mcgrath D.E."/>
            <person name="Sieber C.M.K."/>
            <person name="Emerson J.B."/>
            <person name="Anantharaman K."/>
            <person name="Thomas B.C."/>
            <person name="Malmstrom R."/>
            <person name="Stieglmeier M."/>
            <person name="Klingl A."/>
            <person name="Woyke T."/>
            <person name="Ryan C.M."/>
            <person name="Banfield J.F."/>
        </authorList>
    </citation>
    <scope>NUCLEOTIDE SEQUENCE [LARGE SCALE GENOMIC DNA]</scope>
</reference>
<dbReference type="EMBL" id="PFPO01000027">
    <property type="protein sequence ID" value="PIZ99453.1"/>
    <property type="molecule type" value="Genomic_DNA"/>
</dbReference>
<proteinExistence type="predicted"/>
<dbReference type="AlphaFoldDB" id="A0A2M7VFN8"/>
<organism evidence="2 3">
    <name type="scientific">Candidatus Komeilibacteria bacterium CG_4_10_14_0_2_um_filter_37_10</name>
    <dbReference type="NCBI Taxonomy" id="1974470"/>
    <lineage>
        <taxon>Bacteria</taxon>
        <taxon>Candidatus Komeiliibacteriota</taxon>
    </lineage>
</organism>
<evidence type="ECO:0000313" key="3">
    <source>
        <dbReference type="Proteomes" id="UP000230405"/>
    </source>
</evidence>
<name>A0A2M7VFN8_9BACT</name>
<accession>A0A2M7VFN8</accession>
<evidence type="ECO:0000313" key="2">
    <source>
        <dbReference type="EMBL" id="PIZ99453.1"/>
    </source>
</evidence>
<keyword evidence="1" id="KW-0472">Membrane</keyword>
<comment type="caution">
    <text evidence="2">The sequence shown here is derived from an EMBL/GenBank/DDBJ whole genome shotgun (WGS) entry which is preliminary data.</text>
</comment>
<protein>
    <submittedName>
        <fullName evidence="2">Uncharacterized protein</fullName>
    </submittedName>
</protein>
<dbReference type="Proteomes" id="UP000230405">
    <property type="component" value="Unassembled WGS sequence"/>
</dbReference>
<keyword evidence="1" id="KW-1133">Transmembrane helix</keyword>
<evidence type="ECO:0000256" key="1">
    <source>
        <dbReference type="SAM" id="Phobius"/>
    </source>
</evidence>
<feature type="transmembrane region" description="Helical" evidence="1">
    <location>
        <begin position="64"/>
        <end position="86"/>
    </location>
</feature>
<gene>
    <name evidence="2" type="ORF">COX77_01555</name>
</gene>